<feature type="binding site" evidence="7">
    <location>
        <position position="107"/>
    </location>
    <ligand>
        <name>S-adenosyl-L-methionine</name>
        <dbReference type="ChEBI" id="CHEBI:59789"/>
    </ligand>
</feature>
<dbReference type="InterPro" id="IPR002903">
    <property type="entry name" value="RsmH"/>
</dbReference>
<dbReference type="GO" id="GO:0070475">
    <property type="term" value="P:rRNA base methylation"/>
    <property type="evidence" value="ECO:0007669"/>
    <property type="project" value="UniProtKB-UniRule"/>
</dbReference>
<dbReference type="EMBL" id="MQSV01000002">
    <property type="protein sequence ID" value="OKL48961.1"/>
    <property type="molecule type" value="Genomic_DNA"/>
</dbReference>
<keyword evidence="5 7" id="KW-0808">Transferase</keyword>
<protein>
    <recommendedName>
        <fullName evidence="7">Ribosomal RNA small subunit methyltransferase H</fullName>
        <ecNumber evidence="7">2.1.1.199</ecNumber>
    </recommendedName>
    <alternativeName>
        <fullName evidence="7">16S rRNA m(4)C1402 methyltransferase</fullName>
    </alternativeName>
    <alternativeName>
        <fullName evidence="7">rRNA (cytosine-N(4)-)-methyltransferase RsmH</fullName>
    </alternativeName>
</protein>
<dbReference type="Proteomes" id="UP000186785">
    <property type="component" value="Unassembled WGS sequence"/>
</dbReference>
<reference evidence="9 10" key="1">
    <citation type="submission" date="2016-11" db="EMBL/GenBank/DDBJ databases">
        <title>Actinomyces gypaetusis sp. nov. isolated from the vulture Gypaetus barbatus in Qinghai Tibet Plateau China.</title>
        <authorList>
            <person name="Meng X."/>
        </authorList>
    </citation>
    <scope>NUCLEOTIDE SEQUENCE [LARGE SCALE GENOMIC DNA]</scope>
    <source>
        <strain evidence="9 10">VUL4_2</strain>
    </source>
</reference>
<sequence length="329" mass="36010">MAEIKAAEAHTPVMLKECLELLAPALERPGAIMIDCTLGMGGHTEAVLKAFPEVTVYGIDRDPQAIELASARLAPFGERFQAVHATYDQVYEVAQKAGGHVDAVLMDLGVSSLQLDMVERGFSYSRDAQLDMRMDPTQGPSAADFLNTASAKEISQVLWRYGEEKNANRIAQKIVAVRAEKPLTRTAELVEVIREALPQAAMRKGGNPAKRSFQAIRIKVNGELDILEAALPAALKSLNDGGRLVVEAYQSLEDRLVKQTFKTITTVDVPADLPFIPESAQPDFKLITRGAQRPSDQELAENPRSAPVRLRAVERLSSNPDQKTEGNRK</sequence>
<comment type="catalytic activity">
    <reaction evidence="7">
        <text>cytidine(1402) in 16S rRNA + S-adenosyl-L-methionine = N(4)-methylcytidine(1402) in 16S rRNA + S-adenosyl-L-homocysteine + H(+)</text>
        <dbReference type="Rhea" id="RHEA:42928"/>
        <dbReference type="Rhea" id="RHEA-COMP:10286"/>
        <dbReference type="Rhea" id="RHEA-COMP:10287"/>
        <dbReference type="ChEBI" id="CHEBI:15378"/>
        <dbReference type="ChEBI" id="CHEBI:57856"/>
        <dbReference type="ChEBI" id="CHEBI:59789"/>
        <dbReference type="ChEBI" id="CHEBI:74506"/>
        <dbReference type="ChEBI" id="CHEBI:82748"/>
        <dbReference type="EC" id="2.1.1.199"/>
    </reaction>
</comment>
<dbReference type="PIRSF" id="PIRSF004486">
    <property type="entry name" value="MraW"/>
    <property type="match status" value="1"/>
</dbReference>
<feature type="binding site" evidence="7">
    <location>
        <position position="114"/>
    </location>
    <ligand>
        <name>S-adenosyl-L-methionine</name>
        <dbReference type="ChEBI" id="CHEBI:59789"/>
    </ligand>
</feature>
<dbReference type="HAMAP" id="MF_01007">
    <property type="entry name" value="16SrRNA_methyltr_H"/>
    <property type="match status" value="1"/>
</dbReference>
<comment type="similarity">
    <text evidence="1 7">Belongs to the methyltransferase superfamily. RsmH family.</text>
</comment>
<name>A0A1Q5PN26_9ACTO</name>
<feature type="binding site" evidence="7">
    <location>
        <position position="60"/>
    </location>
    <ligand>
        <name>S-adenosyl-L-methionine</name>
        <dbReference type="ChEBI" id="CHEBI:59789"/>
    </ligand>
</feature>
<dbReference type="EC" id="2.1.1.199" evidence="7"/>
<dbReference type="InterPro" id="IPR023397">
    <property type="entry name" value="SAM-dep_MeTrfase_MraW_recog"/>
</dbReference>
<keyword evidence="3 7" id="KW-0698">rRNA processing</keyword>
<gene>
    <name evidence="7" type="primary">rsmH</name>
    <name evidence="9" type="ORF">BSR29_03730</name>
</gene>
<keyword evidence="6 7" id="KW-0949">S-adenosyl-L-methionine</keyword>
<evidence type="ECO:0000256" key="1">
    <source>
        <dbReference type="ARBA" id="ARBA00010396"/>
    </source>
</evidence>
<dbReference type="Gene3D" id="1.10.150.170">
    <property type="entry name" value="Putative methyltransferase TM0872, insert domain"/>
    <property type="match status" value="1"/>
</dbReference>
<accession>A0A1Q5PN26</accession>
<evidence type="ECO:0000256" key="4">
    <source>
        <dbReference type="ARBA" id="ARBA00022603"/>
    </source>
</evidence>
<dbReference type="AlphaFoldDB" id="A0A1Q5PN26"/>
<dbReference type="Pfam" id="PF01795">
    <property type="entry name" value="Methyltransf_5"/>
    <property type="match status" value="1"/>
</dbReference>
<keyword evidence="10" id="KW-1185">Reference proteome</keyword>
<comment type="function">
    <text evidence="7">Specifically methylates the N4 position of cytidine in position 1402 (C1402) of 16S rRNA.</text>
</comment>
<feature type="binding site" evidence="7">
    <location>
        <begin position="41"/>
        <end position="43"/>
    </location>
    <ligand>
        <name>S-adenosyl-L-methionine</name>
        <dbReference type="ChEBI" id="CHEBI:59789"/>
    </ligand>
</feature>
<evidence type="ECO:0000256" key="8">
    <source>
        <dbReference type="SAM" id="MobiDB-lite"/>
    </source>
</evidence>
<dbReference type="PANTHER" id="PTHR11265:SF0">
    <property type="entry name" value="12S RRNA N4-METHYLCYTIDINE METHYLTRANSFERASE"/>
    <property type="match status" value="1"/>
</dbReference>
<feature type="binding site" evidence="7">
    <location>
        <position position="87"/>
    </location>
    <ligand>
        <name>S-adenosyl-L-methionine</name>
        <dbReference type="ChEBI" id="CHEBI:59789"/>
    </ligand>
</feature>
<keyword evidence="2 7" id="KW-0963">Cytoplasm</keyword>
<evidence type="ECO:0000256" key="7">
    <source>
        <dbReference type="HAMAP-Rule" id="MF_01007"/>
    </source>
</evidence>
<dbReference type="STRING" id="1921764.BSR28_03300"/>
<dbReference type="PANTHER" id="PTHR11265">
    <property type="entry name" value="S-ADENOSYL-METHYLTRANSFERASE MRAW"/>
    <property type="match status" value="1"/>
</dbReference>
<dbReference type="GO" id="GO:0071424">
    <property type="term" value="F:rRNA (cytosine-N4-)-methyltransferase activity"/>
    <property type="evidence" value="ECO:0007669"/>
    <property type="project" value="UniProtKB-UniRule"/>
</dbReference>
<feature type="region of interest" description="Disordered" evidence="8">
    <location>
        <begin position="289"/>
        <end position="329"/>
    </location>
</feature>
<dbReference type="NCBIfam" id="TIGR00006">
    <property type="entry name" value="16S rRNA (cytosine(1402)-N(4))-methyltransferase RsmH"/>
    <property type="match status" value="1"/>
</dbReference>
<evidence type="ECO:0000256" key="3">
    <source>
        <dbReference type="ARBA" id="ARBA00022552"/>
    </source>
</evidence>
<dbReference type="Gene3D" id="3.40.50.150">
    <property type="entry name" value="Vaccinia Virus protein VP39"/>
    <property type="match status" value="1"/>
</dbReference>
<dbReference type="FunFam" id="1.10.150.170:FF:000001">
    <property type="entry name" value="Ribosomal RNA small subunit methyltransferase H"/>
    <property type="match status" value="1"/>
</dbReference>
<dbReference type="GO" id="GO:0005737">
    <property type="term" value="C:cytoplasm"/>
    <property type="evidence" value="ECO:0007669"/>
    <property type="project" value="UniProtKB-SubCell"/>
</dbReference>
<organism evidence="9 10">
    <name type="scientific">Boudabousia liubingyangii</name>
    <dbReference type="NCBI Taxonomy" id="1921764"/>
    <lineage>
        <taxon>Bacteria</taxon>
        <taxon>Bacillati</taxon>
        <taxon>Actinomycetota</taxon>
        <taxon>Actinomycetes</taxon>
        <taxon>Actinomycetales</taxon>
        <taxon>Actinomycetaceae</taxon>
        <taxon>Boudabousia</taxon>
    </lineage>
</organism>
<evidence type="ECO:0000313" key="10">
    <source>
        <dbReference type="Proteomes" id="UP000186785"/>
    </source>
</evidence>
<dbReference type="OrthoDB" id="9806637at2"/>
<dbReference type="CDD" id="cd02440">
    <property type="entry name" value="AdoMet_MTases"/>
    <property type="match status" value="1"/>
</dbReference>
<proteinExistence type="inferred from homology"/>
<evidence type="ECO:0000313" key="9">
    <source>
        <dbReference type="EMBL" id="OKL48961.1"/>
    </source>
</evidence>
<dbReference type="SUPFAM" id="SSF81799">
    <property type="entry name" value="Putative methyltransferase TM0872, insert domain"/>
    <property type="match status" value="1"/>
</dbReference>
<comment type="subcellular location">
    <subcellularLocation>
        <location evidence="7">Cytoplasm</location>
    </subcellularLocation>
</comment>
<evidence type="ECO:0000256" key="6">
    <source>
        <dbReference type="ARBA" id="ARBA00022691"/>
    </source>
</evidence>
<comment type="caution">
    <text evidence="9">The sequence shown here is derived from an EMBL/GenBank/DDBJ whole genome shotgun (WGS) entry which is preliminary data.</text>
</comment>
<dbReference type="InterPro" id="IPR029063">
    <property type="entry name" value="SAM-dependent_MTases_sf"/>
</dbReference>
<evidence type="ECO:0000256" key="5">
    <source>
        <dbReference type="ARBA" id="ARBA00022679"/>
    </source>
</evidence>
<dbReference type="SUPFAM" id="SSF53335">
    <property type="entry name" value="S-adenosyl-L-methionine-dependent methyltransferases"/>
    <property type="match status" value="1"/>
</dbReference>
<keyword evidence="4 7" id="KW-0489">Methyltransferase</keyword>
<evidence type="ECO:0000256" key="2">
    <source>
        <dbReference type="ARBA" id="ARBA00022490"/>
    </source>
</evidence>
<dbReference type="RefSeq" id="WP_073708949.1">
    <property type="nucleotide sequence ID" value="NZ_MQSV01000002.1"/>
</dbReference>